<accession>A0AAU9QIS9</accession>
<gene>
    <name evidence="2" type="ORF">THF1A12_20081</name>
</gene>
<sequence>MQKRYVITSITLFVSACLFFWAGYELHNKLNSPLRSIAGVWTGHSKLETNTGPINYDVNALIQNESMTLSLVAQAQDNAKFAFRLDLKYEEHTGSEYLFTVRDRTTTWLEQIRSQEKLDIPVIGHFLAATLVKKNDNQFFFAFDLGTEYVFGTLFEKGI</sequence>
<name>A0AAU9QIS9_9VIBR</name>
<dbReference type="PROSITE" id="PS51257">
    <property type="entry name" value="PROKAR_LIPOPROTEIN"/>
    <property type="match status" value="1"/>
</dbReference>
<evidence type="ECO:0000256" key="1">
    <source>
        <dbReference type="SAM" id="Phobius"/>
    </source>
</evidence>
<dbReference type="EMBL" id="CAKMUD010000072">
    <property type="protein sequence ID" value="CAH1584476.1"/>
    <property type="molecule type" value="Genomic_DNA"/>
</dbReference>
<dbReference type="AlphaFoldDB" id="A0AAU9QIS9"/>
<comment type="caution">
    <text evidence="2">The sequence shown here is derived from an EMBL/GenBank/DDBJ whole genome shotgun (WGS) entry which is preliminary data.</text>
</comment>
<evidence type="ECO:0008006" key="4">
    <source>
        <dbReference type="Google" id="ProtNLM"/>
    </source>
</evidence>
<proteinExistence type="predicted"/>
<feature type="transmembrane region" description="Helical" evidence="1">
    <location>
        <begin position="5"/>
        <end position="24"/>
    </location>
</feature>
<reference evidence="2" key="1">
    <citation type="submission" date="2022-01" db="EMBL/GenBank/DDBJ databases">
        <authorList>
            <person name="Lagorce A."/>
        </authorList>
    </citation>
    <scope>NUCLEOTIDE SEQUENCE</scope>
    <source>
        <strain evidence="2">Th15_F1_A12</strain>
    </source>
</reference>
<organism evidence="2 3">
    <name type="scientific">Vibrio jasicida</name>
    <dbReference type="NCBI Taxonomy" id="766224"/>
    <lineage>
        <taxon>Bacteria</taxon>
        <taxon>Pseudomonadati</taxon>
        <taxon>Pseudomonadota</taxon>
        <taxon>Gammaproteobacteria</taxon>
        <taxon>Vibrionales</taxon>
        <taxon>Vibrionaceae</taxon>
        <taxon>Vibrio</taxon>
    </lineage>
</organism>
<keyword evidence="1" id="KW-1133">Transmembrane helix</keyword>
<evidence type="ECO:0000313" key="2">
    <source>
        <dbReference type="EMBL" id="CAH1584476.1"/>
    </source>
</evidence>
<keyword evidence="1" id="KW-0472">Membrane</keyword>
<evidence type="ECO:0000313" key="3">
    <source>
        <dbReference type="Proteomes" id="UP001295462"/>
    </source>
</evidence>
<dbReference type="Proteomes" id="UP001295462">
    <property type="component" value="Unassembled WGS sequence"/>
</dbReference>
<keyword evidence="1" id="KW-0812">Transmembrane</keyword>
<protein>
    <recommendedName>
        <fullName evidence="4">DUF1794 domain-containing protein</fullName>
    </recommendedName>
</protein>
<dbReference type="RefSeq" id="WP_042604670.1">
    <property type="nucleotide sequence ID" value="NZ_CAJFAE010000016.1"/>
</dbReference>